<accession>A0A4R8LPV7</accession>
<proteinExistence type="predicted"/>
<protein>
    <submittedName>
        <fullName evidence="2">Uncharacterized protein</fullName>
    </submittedName>
</protein>
<dbReference type="EMBL" id="SORE01000011">
    <property type="protein sequence ID" value="TDY48276.1"/>
    <property type="molecule type" value="Genomic_DNA"/>
</dbReference>
<dbReference type="RefSeq" id="WP_134192895.1">
    <property type="nucleotide sequence ID" value="NZ_JBHLUW010000061.1"/>
</dbReference>
<dbReference type="Proteomes" id="UP000295509">
    <property type="component" value="Unassembled WGS sequence"/>
</dbReference>
<keyword evidence="3" id="KW-1185">Reference proteome</keyword>
<evidence type="ECO:0000256" key="1">
    <source>
        <dbReference type="SAM" id="Phobius"/>
    </source>
</evidence>
<feature type="transmembrane region" description="Helical" evidence="1">
    <location>
        <begin position="87"/>
        <end position="109"/>
    </location>
</feature>
<dbReference type="AlphaFoldDB" id="A0A4R8LPV7"/>
<gene>
    <name evidence="2" type="ORF">BX592_111211</name>
</gene>
<name>A0A4R8LPV7_9BURK</name>
<organism evidence="2 3">
    <name type="scientific">Paraburkholderia rhizosphaerae</name>
    <dbReference type="NCBI Taxonomy" id="480658"/>
    <lineage>
        <taxon>Bacteria</taxon>
        <taxon>Pseudomonadati</taxon>
        <taxon>Pseudomonadota</taxon>
        <taxon>Betaproteobacteria</taxon>
        <taxon>Burkholderiales</taxon>
        <taxon>Burkholderiaceae</taxon>
        <taxon>Paraburkholderia</taxon>
    </lineage>
</organism>
<keyword evidence="1" id="KW-1133">Transmembrane helix</keyword>
<evidence type="ECO:0000313" key="2">
    <source>
        <dbReference type="EMBL" id="TDY48276.1"/>
    </source>
</evidence>
<dbReference type="OrthoDB" id="9035562at2"/>
<reference evidence="2 3" key="1">
    <citation type="submission" date="2019-03" db="EMBL/GenBank/DDBJ databases">
        <title>Genomic Encyclopedia of Type Strains, Phase III (KMG-III): the genomes of soil and plant-associated and newly described type strains.</title>
        <authorList>
            <person name="Whitman W."/>
        </authorList>
    </citation>
    <scope>NUCLEOTIDE SEQUENCE [LARGE SCALE GENOMIC DNA]</scope>
    <source>
        <strain evidence="2 3">LMG 29544</strain>
    </source>
</reference>
<keyword evidence="1" id="KW-0472">Membrane</keyword>
<keyword evidence="1" id="KW-0812">Transmembrane</keyword>
<sequence length="117" mass="13458">MEDFDYLASDSAAAWLEGRGDGRFERYEQFYRLERASRKDFDLERTNLSFAEQQPRRLSATISAPWFGRVVVAFFSFYMAAKTVPMLAGHAPFATGGLLVVAFIGLRIFHRKRRIRG</sequence>
<comment type="caution">
    <text evidence="2">The sequence shown here is derived from an EMBL/GenBank/DDBJ whole genome shotgun (WGS) entry which is preliminary data.</text>
</comment>
<evidence type="ECO:0000313" key="3">
    <source>
        <dbReference type="Proteomes" id="UP000295509"/>
    </source>
</evidence>